<evidence type="ECO:0000313" key="7">
    <source>
        <dbReference type="Proteomes" id="UP000176204"/>
    </source>
</evidence>
<sequence length="259" mass="28813">MAYLELQDVCVHFPVRKAWGVSRDVVKAVNGVNLQVERGEILGLVGESGCGKSTLSRAIMQLQPLTSGRIVLDGEDLSQLSGAEVRRRRPDFQMVFQDPYASLNPRFSVFATLWEALSRRKALPKSGREEAVAELMERVGLSPELMFKYPHEFSGGQRQRVAIARAIAPEPALVIADEPVSALDVSIQSQILNLLTDLTKNLGLTMIFISHDLSVVRYMADRIAVMRKGEIVEYGDGERVFTAPEHDYTRRLLAAVPHI</sequence>
<dbReference type="PROSITE" id="PS00211">
    <property type="entry name" value="ABC_TRANSPORTER_1"/>
    <property type="match status" value="1"/>
</dbReference>
<dbReference type="GO" id="GO:0055085">
    <property type="term" value="P:transmembrane transport"/>
    <property type="evidence" value="ECO:0007669"/>
    <property type="project" value="UniProtKB-ARBA"/>
</dbReference>
<dbReference type="InterPro" id="IPR050319">
    <property type="entry name" value="ABC_transp_ATP-bind"/>
</dbReference>
<protein>
    <submittedName>
        <fullName evidence="6">Abc transporter</fullName>
    </submittedName>
</protein>
<evidence type="ECO:0000259" key="5">
    <source>
        <dbReference type="PROSITE" id="PS50893"/>
    </source>
</evidence>
<evidence type="ECO:0000256" key="3">
    <source>
        <dbReference type="ARBA" id="ARBA00022741"/>
    </source>
</evidence>
<dbReference type="STRING" id="1679444.PYTT_1156"/>
<dbReference type="PROSITE" id="PS50893">
    <property type="entry name" value="ABC_TRANSPORTER_2"/>
    <property type="match status" value="1"/>
</dbReference>
<dbReference type="InterPro" id="IPR017871">
    <property type="entry name" value="ABC_transporter-like_CS"/>
</dbReference>
<dbReference type="SUPFAM" id="SSF52540">
    <property type="entry name" value="P-loop containing nucleoside triphosphate hydrolases"/>
    <property type="match status" value="1"/>
</dbReference>
<dbReference type="InterPro" id="IPR027417">
    <property type="entry name" value="P-loop_NTPase"/>
</dbReference>
<dbReference type="InterPro" id="IPR003593">
    <property type="entry name" value="AAA+_ATPase"/>
</dbReference>
<organism evidence="6 7">
    <name type="scientific">Akkermansia glycaniphila</name>
    <dbReference type="NCBI Taxonomy" id="1679444"/>
    <lineage>
        <taxon>Bacteria</taxon>
        <taxon>Pseudomonadati</taxon>
        <taxon>Verrucomicrobiota</taxon>
        <taxon>Verrucomicrobiia</taxon>
        <taxon>Verrucomicrobiales</taxon>
        <taxon>Akkermansiaceae</taxon>
        <taxon>Akkermansia</taxon>
    </lineage>
</organism>
<accession>A0A1H6LHY2</accession>
<dbReference type="Pfam" id="PF00005">
    <property type="entry name" value="ABC_tran"/>
    <property type="match status" value="1"/>
</dbReference>
<gene>
    <name evidence="6" type="ORF">PYTT_1156</name>
</gene>
<evidence type="ECO:0000313" key="6">
    <source>
        <dbReference type="EMBL" id="SEH84376.1"/>
    </source>
</evidence>
<evidence type="ECO:0000256" key="1">
    <source>
        <dbReference type="ARBA" id="ARBA00005417"/>
    </source>
</evidence>
<dbReference type="PANTHER" id="PTHR43776">
    <property type="entry name" value="TRANSPORT ATP-BINDING PROTEIN"/>
    <property type="match status" value="1"/>
</dbReference>
<dbReference type="RefSeq" id="WP_067776180.1">
    <property type="nucleotide sequence ID" value="NZ_LIGX01000026.1"/>
</dbReference>
<reference evidence="7" key="1">
    <citation type="submission" date="2016-09" db="EMBL/GenBank/DDBJ databases">
        <authorList>
            <person name="Koehorst J."/>
        </authorList>
    </citation>
    <scope>NUCLEOTIDE SEQUENCE [LARGE SCALE GENOMIC DNA]</scope>
</reference>
<dbReference type="OrthoDB" id="9802264at2"/>
<dbReference type="Proteomes" id="UP000176204">
    <property type="component" value="Chromosome I"/>
</dbReference>
<keyword evidence="3" id="KW-0547">Nucleotide-binding</keyword>
<proteinExistence type="inferred from homology"/>
<feature type="domain" description="ABC transporter" evidence="5">
    <location>
        <begin position="4"/>
        <end position="253"/>
    </location>
</feature>
<dbReference type="InterPro" id="IPR003439">
    <property type="entry name" value="ABC_transporter-like_ATP-bd"/>
</dbReference>
<evidence type="ECO:0000256" key="2">
    <source>
        <dbReference type="ARBA" id="ARBA00022448"/>
    </source>
</evidence>
<dbReference type="PANTHER" id="PTHR43776:SF7">
    <property type="entry name" value="D,D-DIPEPTIDE TRANSPORT ATP-BINDING PROTEIN DDPF-RELATED"/>
    <property type="match status" value="1"/>
</dbReference>
<dbReference type="KEGG" id="agl:PYTT_1156"/>
<comment type="similarity">
    <text evidence="1">Belongs to the ABC transporter superfamily.</text>
</comment>
<dbReference type="FunFam" id="3.40.50.300:FF:000016">
    <property type="entry name" value="Oligopeptide ABC transporter ATP-binding component"/>
    <property type="match status" value="1"/>
</dbReference>
<dbReference type="Gene3D" id="3.40.50.300">
    <property type="entry name" value="P-loop containing nucleotide triphosphate hydrolases"/>
    <property type="match status" value="1"/>
</dbReference>
<evidence type="ECO:0000256" key="4">
    <source>
        <dbReference type="ARBA" id="ARBA00022840"/>
    </source>
</evidence>
<name>A0A1H6LHY2_9BACT</name>
<dbReference type="SMART" id="SM00382">
    <property type="entry name" value="AAA"/>
    <property type="match status" value="1"/>
</dbReference>
<dbReference type="EMBL" id="LT629973">
    <property type="protein sequence ID" value="SEH84376.1"/>
    <property type="molecule type" value="Genomic_DNA"/>
</dbReference>
<dbReference type="GO" id="GO:0016887">
    <property type="term" value="F:ATP hydrolysis activity"/>
    <property type="evidence" value="ECO:0007669"/>
    <property type="project" value="InterPro"/>
</dbReference>
<dbReference type="GO" id="GO:0005524">
    <property type="term" value="F:ATP binding"/>
    <property type="evidence" value="ECO:0007669"/>
    <property type="project" value="UniProtKB-KW"/>
</dbReference>
<keyword evidence="7" id="KW-1185">Reference proteome</keyword>
<dbReference type="CDD" id="cd03257">
    <property type="entry name" value="ABC_NikE_OppD_transporters"/>
    <property type="match status" value="1"/>
</dbReference>
<dbReference type="AlphaFoldDB" id="A0A1H6LHY2"/>
<keyword evidence="2" id="KW-0813">Transport</keyword>
<keyword evidence="4" id="KW-0067">ATP-binding</keyword>